<protein>
    <submittedName>
        <fullName evidence="1">Uncharacterized protein</fullName>
    </submittedName>
</protein>
<dbReference type="EMBL" id="FOTS01000060">
    <property type="protein sequence ID" value="SFM24440.1"/>
    <property type="molecule type" value="Genomic_DNA"/>
</dbReference>
<dbReference type="OrthoDB" id="1898893at2"/>
<keyword evidence="2" id="KW-1185">Reference proteome</keyword>
<name>A0A1I4PA01_9FIRM</name>
<dbReference type="STRING" id="1123291.SAMN04490355_10607"/>
<sequence length="398" mass="47045">MIKVIDSVMGSNKTNWAIQYMNDNPHKKFMYITPYNKELSDRVIPQCPNLKFRFAREGQKFADFKDSLIKGHNIVATHECFKRADTEVEALLETSGYTLILDEVFDVVVDIKLAKSDVDLILNSLATIEENYLVWTDETYEGEFSNIKQMAKLRKILVFDDSFFLWLFPIELFQKFSEVYIMTYLFPAQVQKHYFDLHGIQYEYYKVSETTPKHYELIPHDGTINNDFKALINIYDGDLNDIGKMNNGLTKTWYDKPSNKANLAKLKNHIRNFFRDIHNAKFKDIIWTTYKGYKEKLKGDGYASSFVECNCRATNVYGDRTYVAYCVNLHQRPMIKRYVNMSTEQEQLWALSEMLQWIWRSAIRNGQRITLYIPSKRMRELLLQWLNNEIQLDYSFGK</sequence>
<evidence type="ECO:0000313" key="1">
    <source>
        <dbReference type="EMBL" id="SFM24440.1"/>
    </source>
</evidence>
<accession>A0A1I4PA01</accession>
<gene>
    <name evidence="1" type="ORF">SAMN04490355_10607</name>
</gene>
<dbReference type="RefSeq" id="WP_090943048.1">
    <property type="nucleotide sequence ID" value="NZ_FOTS01000060.1"/>
</dbReference>
<evidence type="ECO:0000313" key="2">
    <source>
        <dbReference type="Proteomes" id="UP000199520"/>
    </source>
</evidence>
<dbReference type="Proteomes" id="UP000199520">
    <property type="component" value="Unassembled WGS sequence"/>
</dbReference>
<proteinExistence type="predicted"/>
<reference evidence="2" key="1">
    <citation type="submission" date="2016-10" db="EMBL/GenBank/DDBJ databases">
        <authorList>
            <person name="Varghese N."/>
            <person name="Submissions S."/>
        </authorList>
    </citation>
    <scope>NUCLEOTIDE SEQUENCE [LARGE SCALE GENOMIC DNA]</scope>
    <source>
        <strain evidence="2">DSM 13327</strain>
    </source>
</reference>
<organism evidence="1 2">
    <name type="scientific">Pelosinus propionicus DSM 13327</name>
    <dbReference type="NCBI Taxonomy" id="1123291"/>
    <lineage>
        <taxon>Bacteria</taxon>
        <taxon>Bacillati</taxon>
        <taxon>Bacillota</taxon>
        <taxon>Negativicutes</taxon>
        <taxon>Selenomonadales</taxon>
        <taxon>Sporomusaceae</taxon>
        <taxon>Pelosinus</taxon>
    </lineage>
</organism>
<dbReference type="AlphaFoldDB" id="A0A1I4PA01"/>